<keyword evidence="9" id="KW-1185">Reference proteome</keyword>
<organism evidence="8 9">
    <name type="scientific">Nocardioides salarius</name>
    <dbReference type="NCBI Taxonomy" id="374513"/>
    <lineage>
        <taxon>Bacteria</taxon>
        <taxon>Bacillati</taxon>
        <taxon>Actinomycetota</taxon>
        <taxon>Actinomycetes</taxon>
        <taxon>Propionibacteriales</taxon>
        <taxon>Nocardioidaceae</taxon>
        <taxon>Nocardioides</taxon>
    </lineage>
</organism>
<evidence type="ECO:0000259" key="6">
    <source>
        <dbReference type="Pfam" id="PF00441"/>
    </source>
</evidence>
<dbReference type="EMBL" id="JAFBBZ010000001">
    <property type="protein sequence ID" value="MBM7508940.1"/>
    <property type="molecule type" value="Genomic_DNA"/>
</dbReference>
<comment type="caution">
    <text evidence="8">The sequence shown here is derived from an EMBL/GenBank/DDBJ whole genome shotgun (WGS) entry which is preliminary data.</text>
</comment>
<reference evidence="8 9" key="1">
    <citation type="submission" date="2021-01" db="EMBL/GenBank/DDBJ databases">
        <title>Sequencing the genomes of 1000 actinobacteria strains.</title>
        <authorList>
            <person name="Klenk H.-P."/>
        </authorList>
    </citation>
    <scope>NUCLEOTIDE SEQUENCE [LARGE SCALE GENOMIC DNA]</scope>
    <source>
        <strain evidence="8 9">DSM 18239</strain>
    </source>
</reference>
<dbReference type="InterPro" id="IPR013786">
    <property type="entry name" value="AcylCoA_DH/ox_N"/>
</dbReference>
<accession>A0ABS2MCQ7</accession>
<dbReference type="Pfam" id="PF02771">
    <property type="entry name" value="Acyl-CoA_dh_N"/>
    <property type="match status" value="1"/>
</dbReference>
<comment type="cofactor">
    <cofactor evidence="1">
        <name>FAD</name>
        <dbReference type="ChEBI" id="CHEBI:57692"/>
    </cofactor>
</comment>
<dbReference type="InterPro" id="IPR036250">
    <property type="entry name" value="AcylCo_DH-like_C"/>
</dbReference>
<keyword evidence="3" id="KW-0285">Flavoprotein</keyword>
<evidence type="ECO:0000313" key="8">
    <source>
        <dbReference type="EMBL" id="MBM7508940.1"/>
    </source>
</evidence>
<dbReference type="CDD" id="cd00567">
    <property type="entry name" value="ACAD"/>
    <property type="match status" value="1"/>
</dbReference>
<evidence type="ECO:0000259" key="7">
    <source>
        <dbReference type="Pfam" id="PF02771"/>
    </source>
</evidence>
<evidence type="ECO:0000256" key="3">
    <source>
        <dbReference type="ARBA" id="ARBA00022630"/>
    </source>
</evidence>
<dbReference type="RefSeq" id="WP_193668578.1">
    <property type="nucleotide sequence ID" value="NZ_JACDTV010000005.1"/>
</dbReference>
<dbReference type="PANTHER" id="PTHR43884:SF20">
    <property type="entry name" value="ACYL-COA DEHYDROGENASE FADE28"/>
    <property type="match status" value="1"/>
</dbReference>
<keyword evidence="4" id="KW-0274">FAD</keyword>
<protein>
    <submittedName>
        <fullName evidence="8">Alkylation response protein AidB-like acyl-CoA dehydrogenase</fullName>
    </submittedName>
</protein>
<dbReference type="Gene3D" id="1.20.140.10">
    <property type="entry name" value="Butyryl-CoA Dehydrogenase, subunit A, domain 3"/>
    <property type="match status" value="1"/>
</dbReference>
<evidence type="ECO:0000256" key="2">
    <source>
        <dbReference type="ARBA" id="ARBA00009347"/>
    </source>
</evidence>
<dbReference type="InterPro" id="IPR009100">
    <property type="entry name" value="AcylCoA_DH/oxidase_NM_dom_sf"/>
</dbReference>
<dbReference type="SUPFAM" id="SSF56645">
    <property type="entry name" value="Acyl-CoA dehydrogenase NM domain-like"/>
    <property type="match status" value="1"/>
</dbReference>
<dbReference type="Gene3D" id="1.10.540.10">
    <property type="entry name" value="Acyl-CoA dehydrogenase/oxidase, N-terminal domain"/>
    <property type="match status" value="1"/>
</dbReference>
<dbReference type="SUPFAM" id="SSF47203">
    <property type="entry name" value="Acyl-CoA dehydrogenase C-terminal domain-like"/>
    <property type="match status" value="1"/>
</dbReference>
<evidence type="ECO:0000256" key="1">
    <source>
        <dbReference type="ARBA" id="ARBA00001974"/>
    </source>
</evidence>
<dbReference type="InterPro" id="IPR046373">
    <property type="entry name" value="Acyl-CoA_Oxase/DH_mid-dom_sf"/>
</dbReference>
<feature type="domain" description="Acyl-CoA dehydrogenase/oxidase C-terminal" evidence="6">
    <location>
        <begin position="228"/>
        <end position="349"/>
    </location>
</feature>
<evidence type="ECO:0000256" key="5">
    <source>
        <dbReference type="ARBA" id="ARBA00023002"/>
    </source>
</evidence>
<name>A0ABS2MCQ7_9ACTN</name>
<feature type="domain" description="Acyl-CoA dehydrogenase/oxidase N-terminal" evidence="7">
    <location>
        <begin position="6"/>
        <end position="118"/>
    </location>
</feature>
<dbReference type="PANTHER" id="PTHR43884">
    <property type="entry name" value="ACYL-COA DEHYDROGENASE"/>
    <property type="match status" value="1"/>
</dbReference>
<dbReference type="Proteomes" id="UP000732378">
    <property type="component" value="Unassembled WGS sequence"/>
</dbReference>
<comment type="similarity">
    <text evidence="2">Belongs to the acyl-CoA dehydrogenase family.</text>
</comment>
<dbReference type="Pfam" id="PF00441">
    <property type="entry name" value="Acyl-CoA_dh_1"/>
    <property type="match status" value="1"/>
</dbReference>
<sequence>MELALSEEQVELASTLRALLAKRAGSAAVRAAADSDEGFDRALWELLCEQVGVAALAVPEEHDGAGFSAFETCVVLEELGRSLAPSPLLATLVASETLLASGSADARARLLPRVAAGEVATLAWAGLTGPGRTEPVRVDGSRLSGTVGPVLLGDVAEVLLVAARTADGPDSIGLFEVDPDAPGLTRTRTPAMDTTLRLATLELDGVEAVPVVADARAALVRAHLVGTASVAALQVGGAQRGLDMTVAYAKERVQFGRPIGSFQALKHRMADMLVLVETARSIAWAAAYAVSVGSDDAARLAASAGSWCSDALEQVAAETVQMHGGIAITWEHDAQLVFKRAHALGQLFGQAHEHRRALLA</sequence>
<dbReference type="Gene3D" id="2.40.110.10">
    <property type="entry name" value="Butyryl-CoA Dehydrogenase, subunit A, domain 2"/>
    <property type="match status" value="1"/>
</dbReference>
<dbReference type="InterPro" id="IPR037069">
    <property type="entry name" value="AcylCoA_DH/ox_N_sf"/>
</dbReference>
<gene>
    <name evidence="8" type="ORF">JOE61_002754</name>
</gene>
<keyword evidence="5" id="KW-0560">Oxidoreductase</keyword>
<dbReference type="InterPro" id="IPR009075">
    <property type="entry name" value="AcylCo_DH/oxidase_C"/>
</dbReference>
<evidence type="ECO:0000256" key="4">
    <source>
        <dbReference type="ARBA" id="ARBA00022827"/>
    </source>
</evidence>
<proteinExistence type="inferred from homology"/>
<evidence type="ECO:0000313" key="9">
    <source>
        <dbReference type="Proteomes" id="UP000732378"/>
    </source>
</evidence>